<dbReference type="PANTHER" id="PTHR31118">
    <property type="entry name" value="CYCLASE-LIKE PROTEIN 2"/>
    <property type="match status" value="1"/>
</dbReference>
<dbReference type="Proteomes" id="UP000494040">
    <property type="component" value="Unassembled WGS sequence"/>
</dbReference>
<dbReference type="GO" id="GO:0004061">
    <property type="term" value="F:arylformamidase activity"/>
    <property type="evidence" value="ECO:0007669"/>
    <property type="project" value="InterPro"/>
</dbReference>
<reference evidence="3" key="1">
    <citation type="submission" date="2022-01" db="UniProtKB">
        <authorList>
            <consortium name="EnsemblMetazoa"/>
        </authorList>
    </citation>
    <scope>IDENTIFICATION</scope>
</reference>
<evidence type="ECO:0000256" key="1">
    <source>
        <dbReference type="ARBA" id="ARBA00007865"/>
    </source>
</evidence>
<feature type="transmembrane region" description="Helical" evidence="2">
    <location>
        <begin position="14"/>
        <end position="36"/>
    </location>
</feature>
<dbReference type="EnsemblMetazoa" id="XM_014394628.2">
    <property type="protein sequence ID" value="XP_014250114.1"/>
    <property type="gene ID" value="LOC106667031"/>
</dbReference>
<evidence type="ECO:0000256" key="2">
    <source>
        <dbReference type="SAM" id="Phobius"/>
    </source>
</evidence>
<protein>
    <recommendedName>
        <fullName evidence="5">Kynurenine formamidase</fullName>
    </recommendedName>
</protein>
<dbReference type="RefSeq" id="XP_014250114.1">
    <property type="nucleotide sequence ID" value="XM_014394628.2"/>
</dbReference>
<keyword evidence="2" id="KW-1133">Transmembrane helix</keyword>
<proteinExistence type="inferred from homology"/>
<evidence type="ECO:0000313" key="3">
    <source>
        <dbReference type="EnsemblMetazoa" id="XP_014250114.1"/>
    </source>
</evidence>
<dbReference type="PANTHER" id="PTHR31118:SF12">
    <property type="entry name" value="CYCLASE-LIKE PROTEIN 2"/>
    <property type="match status" value="1"/>
</dbReference>
<keyword evidence="4" id="KW-1185">Reference proteome</keyword>
<accession>A0A8I6RR83</accession>
<sequence>MPPDMTMCSSTAEIIWVLRILSFCIMMLTILNLFALTQAQPFKGCSSKNYVDLGHVVDENTIEFPGGAKFRYTSQFAGPDPNGVWYSSNDFKTAEHAGTHFDAPYHFDKNGRKVADIPLTKLITKAVFVNASAETSGNYKYKLPASKLTEWEKANGPMPSNSVVIVGFGWSHKYPNRKEYLGPSDDDLRFPGLSLEAAQWIVDSGKVVGVGVDTASADQGSNTDVHVSLMKNDIYILENVNLNHPSLPPTFDVIVMPMMLNNGTGAPTRIIAALN</sequence>
<dbReference type="InterPro" id="IPR037175">
    <property type="entry name" value="KFase_sf"/>
</dbReference>
<dbReference type="GeneID" id="106667031"/>
<dbReference type="InterPro" id="IPR007325">
    <property type="entry name" value="KFase/CYL"/>
</dbReference>
<dbReference type="Pfam" id="PF04199">
    <property type="entry name" value="Cyclase"/>
    <property type="match status" value="1"/>
</dbReference>
<organism evidence="3 4">
    <name type="scientific">Cimex lectularius</name>
    <name type="common">Bed bug</name>
    <name type="synonym">Acanthia lectularia</name>
    <dbReference type="NCBI Taxonomy" id="79782"/>
    <lineage>
        <taxon>Eukaryota</taxon>
        <taxon>Metazoa</taxon>
        <taxon>Ecdysozoa</taxon>
        <taxon>Arthropoda</taxon>
        <taxon>Hexapoda</taxon>
        <taxon>Insecta</taxon>
        <taxon>Pterygota</taxon>
        <taxon>Neoptera</taxon>
        <taxon>Paraneoptera</taxon>
        <taxon>Hemiptera</taxon>
        <taxon>Heteroptera</taxon>
        <taxon>Panheteroptera</taxon>
        <taxon>Cimicomorpha</taxon>
        <taxon>Cimicidae</taxon>
        <taxon>Cimex</taxon>
    </lineage>
</organism>
<dbReference type="OrthoDB" id="7108654at2759"/>
<dbReference type="AlphaFoldDB" id="A0A8I6RR83"/>
<evidence type="ECO:0000313" key="4">
    <source>
        <dbReference type="Proteomes" id="UP000494040"/>
    </source>
</evidence>
<comment type="similarity">
    <text evidence="1">Belongs to the Cyclase 1 superfamily.</text>
</comment>
<evidence type="ECO:0008006" key="5">
    <source>
        <dbReference type="Google" id="ProtNLM"/>
    </source>
</evidence>
<dbReference type="Gene3D" id="3.50.30.50">
    <property type="entry name" value="Putative cyclase"/>
    <property type="match status" value="1"/>
</dbReference>
<dbReference type="OMA" id="GEHSATH"/>
<dbReference type="GO" id="GO:0019441">
    <property type="term" value="P:L-tryptophan catabolic process to kynurenine"/>
    <property type="evidence" value="ECO:0007669"/>
    <property type="project" value="InterPro"/>
</dbReference>
<keyword evidence="2" id="KW-0472">Membrane</keyword>
<keyword evidence="2" id="KW-0812">Transmembrane</keyword>
<dbReference type="KEGG" id="clec:106667031"/>
<dbReference type="SUPFAM" id="SSF102198">
    <property type="entry name" value="Putative cyclase"/>
    <property type="match status" value="1"/>
</dbReference>
<name>A0A8I6RR83_CIMLE</name>